<feature type="region of interest" description="Disordered" evidence="1">
    <location>
        <begin position="37"/>
        <end position="56"/>
    </location>
</feature>
<reference evidence="3" key="1">
    <citation type="submission" date="2023-03" db="EMBL/GenBank/DDBJ databases">
        <authorList>
            <person name="Julca I."/>
        </authorList>
    </citation>
    <scope>NUCLEOTIDE SEQUENCE</scope>
</reference>
<proteinExistence type="predicted"/>
<dbReference type="Pfam" id="PF25370">
    <property type="entry name" value="HTH_74"/>
    <property type="match status" value="1"/>
</dbReference>
<dbReference type="AlphaFoldDB" id="A0AAV1CZI6"/>
<dbReference type="Proteomes" id="UP001161247">
    <property type="component" value="Chromosome 3"/>
</dbReference>
<evidence type="ECO:0000313" key="3">
    <source>
        <dbReference type="EMBL" id="CAI9099932.1"/>
    </source>
</evidence>
<feature type="region of interest" description="Disordered" evidence="1">
    <location>
        <begin position="87"/>
        <end position="107"/>
    </location>
</feature>
<accession>A0AAV1CZI6</accession>
<sequence length="268" mass="29005">MEASSSSSKFSAESALLHAFPSPVELDVASSLLLLSATTPPPRDRGRLEKRCGNKERKMKKMKFKLKFKVKKVKEIAEEDSKNSLNFADLKSQLSSSPASSTVTVENNGDQRDKFVAMVSKLPQFLKLKVVKKRRSKSFSASDSQKSSSSAKPEPSASDSVSSCVSSDTSGAISSSSTWNNAVKQHGGYVFFAPVKRRPVLGSAHLRGRADAILKILSSQGCASEVKIRELLGDSPSTSKALRILLNLEQVKRCGAGGRTDPYIYMIA</sequence>
<feature type="compositionally biased region" description="Low complexity" evidence="1">
    <location>
        <begin position="138"/>
        <end position="163"/>
    </location>
</feature>
<protein>
    <submittedName>
        <fullName evidence="3">OLC1v1036829C2</fullName>
    </submittedName>
</protein>
<keyword evidence="4" id="KW-1185">Reference proteome</keyword>
<evidence type="ECO:0000256" key="1">
    <source>
        <dbReference type="SAM" id="MobiDB-lite"/>
    </source>
</evidence>
<dbReference type="PANTHER" id="PTHR34799">
    <property type="entry name" value="OS07G0656300 PROTEIN"/>
    <property type="match status" value="1"/>
</dbReference>
<dbReference type="InterPro" id="IPR057523">
    <property type="entry name" value="HTH_74"/>
</dbReference>
<name>A0AAV1CZI6_OLDCO</name>
<dbReference type="EMBL" id="OX459120">
    <property type="protein sequence ID" value="CAI9099932.1"/>
    <property type="molecule type" value="Genomic_DNA"/>
</dbReference>
<evidence type="ECO:0000313" key="4">
    <source>
        <dbReference type="Proteomes" id="UP001161247"/>
    </source>
</evidence>
<feature type="compositionally biased region" description="Basic and acidic residues" evidence="1">
    <location>
        <begin position="42"/>
        <end position="56"/>
    </location>
</feature>
<organism evidence="3 4">
    <name type="scientific">Oldenlandia corymbosa var. corymbosa</name>
    <dbReference type="NCBI Taxonomy" id="529605"/>
    <lineage>
        <taxon>Eukaryota</taxon>
        <taxon>Viridiplantae</taxon>
        <taxon>Streptophyta</taxon>
        <taxon>Embryophyta</taxon>
        <taxon>Tracheophyta</taxon>
        <taxon>Spermatophyta</taxon>
        <taxon>Magnoliopsida</taxon>
        <taxon>eudicotyledons</taxon>
        <taxon>Gunneridae</taxon>
        <taxon>Pentapetalae</taxon>
        <taxon>asterids</taxon>
        <taxon>lamiids</taxon>
        <taxon>Gentianales</taxon>
        <taxon>Rubiaceae</taxon>
        <taxon>Rubioideae</taxon>
        <taxon>Spermacoceae</taxon>
        <taxon>Hedyotis-Oldenlandia complex</taxon>
        <taxon>Oldenlandia</taxon>
    </lineage>
</organism>
<evidence type="ECO:0000259" key="2">
    <source>
        <dbReference type="Pfam" id="PF25370"/>
    </source>
</evidence>
<feature type="compositionally biased region" description="Low complexity" evidence="1">
    <location>
        <begin position="92"/>
        <end position="101"/>
    </location>
</feature>
<dbReference type="PANTHER" id="PTHR34799:SF2">
    <property type="entry name" value="OS07G0656300 PROTEIN"/>
    <property type="match status" value="1"/>
</dbReference>
<feature type="domain" description="HTH three-helical bundle" evidence="2">
    <location>
        <begin position="203"/>
        <end position="244"/>
    </location>
</feature>
<feature type="region of interest" description="Disordered" evidence="1">
    <location>
        <begin position="137"/>
        <end position="163"/>
    </location>
</feature>
<gene>
    <name evidence="3" type="ORF">OLC1_LOCUS9860</name>
</gene>